<proteinExistence type="predicted"/>
<evidence type="ECO:0000313" key="2">
    <source>
        <dbReference type="EMBL" id="CAG6763533.1"/>
    </source>
</evidence>
<reference evidence="2" key="1">
    <citation type="submission" date="2021-05" db="EMBL/GenBank/DDBJ databases">
        <authorList>
            <person name="Alioto T."/>
            <person name="Alioto T."/>
            <person name="Gomez Garrido J."/>
        </authorList>
    </citation>
    <scope>NUCLEOTIDE SEQUENCE</scope>
</reference>
<dbReference type="EMBL" id="HBUF01563596">
    <property type="protein sequence ID" value="CAG6763533.1"/>
    <property type="molecule type" value="Transcribed_RNA"/>
</dbReference>
<keyword evidence="1" id="KW-0812">Transmembrane</keyword>
<evidence type="ECO:0000256" key="1">
    <source>
        <dbReference type="SAM" id="Phobius"/>
    </source>
</evidence>
<dbReference type="EMBL" id="HBUF01223152">
    <property type="protein sequence ID" value="CAG6670348.1"/>
    <property type="molecule type" value="Transcribed_RNA"/>
</dbReference>
<dbReference type="AlphaFoldDB" id="A0A8D9ABV6"/>
<dbReference type="EMBL" id="HBUF01563595">
    <property type="protein sequence ID" value="CAG6763530.1"/>
    <property type="molecule type" value="Transcribed_RNA"/>
</dbReference>
<accession>A0A8D9ABV6</accession>
<protein>
    <submittedName>
        <fullName evidence="2">Uncharacterized protein</fullName>
    </submittedName>
</protein>
<dbReference type="EMBL" id="HBUF01369136">
    <property type="protein sequence ID" value="CAG6725205.1"/>
    <property type="molecule type" value="Transcribed_RNA"/>
</dbReference>
<dbReference type="EMBL" id="HBUF01223151">
    <property type="protein sequence ID" value="CAG6670346.1"/>
    <property type="molecule type" value="Transcribed_RNA"/>
</dbReference>
<dbReference type="EMBL" id="HBUF01369135">
    <property type="protein sequence ID" value="CAG6725203.1"/>
    <property type="molecule type" value="Transcribed_RNA"/>
</dbReference>
<organism evidence="2">
    <name type="scientific">Cacopsylla melanoneura</name>
    <dbReference type="NCBI Taxonomy" id="428564"/>
    <lineage>
        <taxon>Eukaryota</taxon>
        <taxon>Metazoa</taxon>
        <taxon>Ecdysozoa</taxon>
        <taxon>Arthropoda</taxon>
        <taxon>Hexapoda</taxon>
        <taxon>Insecta</taxon>
        <taxon>Pterygota</taxon>
        <taxon>Neoptera</taxon>
        <taxon>Paraneoptera</taxon>
        <taxon>Hemiptera</taxon>
        <taxon>Sternorrhyncha</taxon>
        <taxon>Psylloidea</taxon>
        <taxon>Psyllidae</taxon>
        <taxon>Psyllinae</taxon>
        <taxon>Cacopsylla</taxon>
    </lineage>
</organism>
<feature type="transmembrane region" description="Helical" evidence="1">
    <location>
        <begin position="25"/>
        <end position="47"/>
    </location>
</feature>
<name>A0A8D9ABV6_9HEMI</name>
<keyword evidence="1" id="KW-1133">Transmembrane helix</keyword>
<dbReference type="EMBL" id="HBUF01223154">
    <property type="protein sequence ID" value="CAG6670351.1"/>
    <property type="molecule type" value="Transcribed_RNA"/>
</dbReference>
<keyword evidence="1" id="KW-0472">Membrane</keyword>
<sequence length="127" mass="13244">MFGGTVAFIFCAVDEILLVFPKDSIFLGSAVSSFCLLFCALVATISCEMDFSSDCSMLLRGAAVEVSVVESSELLFEEGLEFSCSINGGALSVGGFSKFDDMLGVSSIDGATVLEDCLSASETSVVE</sequence>